<reference evidence="1 2" key="1">
    <citation type="submission" date="2019-01" db="EMBL/GenBank/DDBJ databases">
        <title>Intercellular communication is required for trap formation in the nematode-trapping fungus Duddingtonia flagrans.</title>
        <authorList>
            <person name="Youssar L."/>
            <person name="Wernet V."/>
            <person name="Hensel N."/>
            <person name="Hildebrandt H.-G."/>
            <person name="Fischer R."/>
        </authorList>
    </citation>
    <scope>NUCLEOTIDE SEQUENCE [LARGE SCALE GENOMIC DNA]</scope>
    <source>
        <strain evidence="1 2">CBS H-5679</strain>
    </source>
</reference>
<evidence type="ECO:0000313" key="1">
    <source>
        <dbReference type="EMBL" id="RVD80180.1"/>
    </source>
</evidence>
<dbReference type="EMBL" id="SAEB01000012">
    <property type="protein sequence ID" value="RVD80180.1"/>
    <property type="molecule type" value="Genomic_DNA"/>
</dbReference>
<dbReference type="VEuPathDB" id="FungiDB:DFL_008085"/>
<evidence type="ECO:0008006" key="3">
    <source>
        <dbReference type="Google" id="ProtNLM"/>
    </source>
</evidence>
<dbReference type="AlphaFoldDB" id="A0A436ZMU0"/>
<dbReference type="Proteomes" id="UP000283090">
    <property type="component" value="Unassembled WGS sequence"/>
</dbReference>
<dbReference type="InterPro" id="IPR035994">
    <property type="entry name" value="Nucleoside_phosphorylase_sf"/>
</dbReference>
<accession>A0A436ZMU0</accession>
<organism evidence="1 2">
    <name type="scientific">Arthrobotrys flagrans</name>
    <name type="common">Nematode-trapping fungus</name>
    <name type="synonym">Trichothecium flagrans</name>
    <dbReference type="NCBI Taxonomy" id="97331"/>
    <lineage>
        <taxon>Eukaryota</taxon>
        <taxon>Fungi</taxon>
        <taxon>Dikarya</taxon>
        <taxon>Ascomycota</taxon>
        <taxon>Pezizomycotina</taxon>
        <taxon>Orbiliomycetes</taxon>
        <taxon>Orbiliales</taxon>
        <taxon>Orbiliaceae</taxon>
        <taxon>Arthrobotrys</taxon>
    </lineage>
</organism>
<comment type="caution">
    <text evidence="1">The sequence shown here is derived from an EMBL/GenBank/DDBJ whole genome shotgun (WGS) entry which is preliminary data.</text>
</comment>
<dbReference type="PANTHER" id="PTHR46082:SF11">
    <property type="entry name" value="AAA+ ATPASE DOMAIN-CONTAINING PROTEIN-RELATED"/>
    <property type="match status" value="1"/>
</dbReference>
<dbReference type="SUPFAM" id="SSF53167">
    <property type="entry name" value="Purine and uridine phosphorylases"/>
    <property type="match status" value="1"/>
</dbReference>
<dbReference type="OrthoDB" id="20872at2759"/>
<dbReference type="PANTHER" id="PTHR46082">
    <property type="entry name" value="ATP/GTP-BINDING PROTEIN-RELATED"/>
    <property type="match status" value="1"/>
</dbReference>
<dbReference type="InterPro" id="IPR053137">
    <property type="entry name" value="NLR-like"/>
</dbReference>
<dbReference type="GO" id="GO:0003824">
    <property type="term" value="F:catalytic activity"/>
    <property type="evidence" value="ECO:0007669"/>
    <property type="project" value="InterPro"/>
</dbReference>
<evidence type="ECO:0000313" key="2">
    <source>
        <dbReference type="Proteomes" id="UP000283090"/>
    </source>
</evidence>
<name>A0A436ZMU0_ARTFL</name>
<dbReference type="GeneID" id="93590396"/>
<gene>
    <name evidence="1" type="ORF">DFL_008085</name>
</gene>
<sequence>MGDTTAFPSQSRDYGTIASGNELMRDGRTRHRISQELEGVLCFEMEAAELMNIFPCLVIRGVCDYADSHKNKRCYGDATLNEELREDIGMSPAHRVIGDITHALGGCLLVDVIIPVPTLSTCLFYPPL</sequence>
<proteinExistence type="predicted"/>
<protein>
    <recommendedName>
        <fullName evidence="3">Nucleoside phosphorylase domain-containing protein</fullName>
    </recommendedName>
</protein>
<dbReference type="GO" id="GO:0009116">
    <property type="term" value="P:nucleoside metabolic process"/>
    <property type="evidence" value="ECO:0007669"/>
    <property type="project" value="InterPro"/>
</dbReference>
<keyword evidence="2" id="KW-1185">Reference proteome</keyword>
<dbReference type="Gene3D" id="3.40.50.1580">
    <property type="entry name" value="Nucleoside phosphorylase domain"/>
    <property type="match status" value="1"/>
</dbReference>
<dbReference type="RefSeq" id="XP_067485724.1">
    <property type="nucleotide sequence ID" value="XM_067637769.1"/>
</dbReference>
<dbReference type="STRING" id="97331.A0A436ZMU0"/>